<dbReference type="GO" id="GO:0004386">
    <property type="term" value="F:helicase activity"/>
    <property type="evidence" value="ECO:0007669"/>
    <property type="project" value="UniProtKB-KW"/>
</dbReference>
<dbReference type="PANTHER" id="PTHR45626">
    <property type="entry name" value="TRANSCRIPTION TERMINATION FACTOR 2-RELATED"/>
    <property type="match status" value="1"/>
</dbReference>
<dbReference type="Gene3D" id="3.40.50.300">
    <property type="entry name" value="P-loop containing nucleotide triphosphate hydrolases"/>
    <property type="match status" value="2"/>
</dbReference>
<keyword evidence="5" id="KW-0175">Coiled coil</keyword>
<dbReference type="InterPro" id="IPR001650">
    <property type="entry name" value="Helicase_C-like"/>
</dbReference>
<dbReference type="SMART" id="SM00490">
    <property type="entry name" value="HELICc"/>
    <property type="match status" value="1"/>
</dbReference>
<dbReference type="InterPro" id="IPR027417">
    <property type="entry name" value="P-loop_NTPase"/>
</dbReference>
<evidence type="ECO:0000313" key="7">
    <source>
        <dbReference type="EMBL" id="QHS91445.1"/>
    </source>
</evidence>
<dbReference type="GO" id="GO:0016787">
    <property type="term" value="F:hydrolase activity"/>
    <property type="evidence" value="ECO:0007669"/>
    <property type="project" value="UniProtKB-KW"/>
</dbReference>
<reference evidence="7" key="1">
    <citation type="journal article" date="2020" name="Nature">
        <title>Giant virus diversity and host interactions through global metagenomics.</title>
        <authorList>
            <person name="Schulz F."/>
            <person name="Roux S."/>
            <person name="Paez-Espino D."/>
            <person name="Jungbluth S."/>
            <person name="Walsh D.A."/>
            <person name="Denef V.J."/>
            <person name="McMahon K.D."/>
            <person name="Konstantinidis K.T."/>
            <person name="Eloe-Fadrosh E.A."/>
            <person name="Kyrpides N.C."/>
            <person name="Woyke T."/>
        </authorList>
    </citation>
    <scope>NUCLEOTIDE SEQUENCE</scope>
    <source>
        <strain evidence="7">GVMAG-M-3300013006-15</strain>
    </source>
</reference>
<dbReference type="GO" id="GO:0005634">
    <property type="term" value="C:nucleus"/>
    <property type="evidence" value="ECO:0007669"/>
    <property type="project" value="TreeGrafter"/>
</dbReference>
<proteinExistence type="predicted"/>
<dbReference type="InterPro" id="IPR013083">
    <property type="entry name" value="Znf_RING/FYVE/PHD"/>
</dbReference>
<evidence type="ECO:0000256" key="2">
    <source>
        <dbReference type="ARBA" id="ARBA00022801"/>
    </source>
</evidence>
<dbReference type="AlphaFoldDB" id="A0A6C0BGH7"/>
<dbReference type="GO" id="GO:0006281">
    <property type="term" value="P:DNA repair"/>
    <property type="evidence" value="ECO:0007669"/>
    <property type="project" value="TreeGrafter"/>
</dbReference>
<dbReference type="InterPro" id="IPR000330">
    <property type="entry name" value="SNF2_N"/>
</dbReference>
<dbReference type="GO" id="GO:0008094">
    <property type="term" value="F:ATP-dependent activity, acting on DNA"/>
    <property type="evidence" value="ECO:0007669"/>
    <property type="project" value="TreeGrafter"/>
</dbReference>
<dbReference type="GO" id="GO:0005524">
    <property type="term" value="F:ATP binding"/>
    <property type="evidence" value="ECO:0007669"/>
    <property type="project" value="UniProtKB-KW"/>
</dbReference>
<keyword evidence="4" id="KW-0067">ATP-binding</keyword>
<keyword evidence="3" id="KW-0347">Helicase</keyword>
<dbReference type="Pfam" id="PF00271">
    <property type="entry name" value="Helicase_C"/>
    <property type="match status" value="1"/>
</dbReference>
<protein>
    <recommendedName>
        <fullName evidence="6">RING-type domain-containing protein</fullName>
    </recommendedName>
</protein>
<dbReference type="Gene3D" id="3.30.40.10">
    <property type="entry name" value="Zinc/RING finger domain, C3HC4 (zinc finger)"/>
    <property type="match status" value="1"/>
</dbReference>
<accession>A0A6C0BGH7</accession>
<keyword evidence="2" id="KW-0378">Hydrolase</keyword>
<dbReference type="SUPFAM" id="SSF57850">
    <property type="entry name" value="RING/U-box"/>
    <property type="match status" value="1"/>
</dbReference>
<dbReference type="PROSITE" id="PS50089">
    <property type="entry name" value="ZF_RING_2"/>
    <property type="match status" value="1"/>
</dbReference>
<evidence type="ECO:0000256" key="3">
    <source>
        <dbReference type="ARBA" id="ARBA00022806"/>
    </source>
</evidence>
<organism evidence="7">
    <name type="scientific">viral metagenome</name>
    <dbReference type="NCBI Taxonomy" id="1070528"/>
    <lineage>
        <taxon>unclassified sequences</taxon>
        <taxon>metagenomes</taxon>
        <taxon>organismal metagenomes</taxon>
    </lineage>
</organism>
<sequence>MDYALRTVENILKYSLTHESPVYHQPAHIRLPLKIHQRALLAAARKLECNRPAGITCEDGAQMYTKYGVIADRVGSGKSLVALSLAGMERPQTEMFTAEASTNHDVVVIKRHDESIKLIKNEYIVTNASLLIIPHGLVAQWERYIKDQTSLRTLIVKTRKIASTNTIKEDIKKLDLVVVTSTMWKDFCTQDNVYKIYWSRLFVDEADTCQIGISDESQVRAAFYWFISASWLNMVFPNYTSILRHEATKTIYPLAWENFKNSGNYIRIEGIRRNNIVSRMCVSAQYPTLRANYSWRLILRNDENFIQQSLQMPEIIHHNWISAIPQNVQLLQDMINPQIMEMLHAGDHESALEALGIQEDSVTNVVEGVTKHMQQQLETAVKFREYKMSMTYPSDKAKQEEKEKCDQKIAEFESKLKSLKDRVTEYKDTACPICFCDLEKPTLTPCCKNLFCFVCMVESLRRNPVCPLCRTHIEVKNLKILSEEKPKPKHVKEKEGKPLSDEEKTKAHRLLEFLEANPNSKVLLFSSYDKTFSKLIPVFEQKSINYSMVNGTSARIQKIIREFGEGKQQVLCLNARHFGAGLNIECASHVILYHRMAEEVEKQIIGRAYRFGRSTNLDVIHLLHANETGAQFDLHAYNGAIDQGNVILHI</sequence>
<keyword evidence="1" id="KW-0547">Nucleotide-binding</keyword>
<evidence type="ECO:0000259" key="6">
    <source>
        <dbReference type="PROSITE" id="PS50089"/>
    </source>
</evidence>
<dbReference type="Pfam" id="PF00176">
    <property type="entry name" value="SNF2-rel_dom"/>
    <property type="match status" value="1"/>
</dbReference>
<evidence type="ECO:0000256" key="4">
    <source>
        <dbReference type="ARBA" id="ARBA00022840"/>
    </source>
</evidence>
<feature type="domain" description="RING-type" evidence="6">
    <location>
        <begin position="431"/>
        <end position="470"/>
    </location>
</feature>
<dbReference type="EMBL" id="MN739162">
    <property type="protein sequence ID" value="QHS91445.1"/>
    <property type="molecule type" value="Genomic_DNA"/>
</dbReference>
<evidence type="ECO:0000256" key="1">
    <source>
        <dbReference type="ARBA" id="ARBA00022741"/>
    </source>
</evidence>
<dbReference type="InterPro" id="IPR001841">
    <property type="entry name" value="Znf_RING"/>
</dbReference>
<dbReference type="SUPFAM" id="SSF52540">
    <property type="entry name" value="P-loop containing nucleoside triphosphate hydrolases"/>
    <property type="match status" value="2"/>
</dbReference>
<evidence type="ECO:0000256" key="5">
    <source>
        <dbReference type="SAM" id="Coils"/>
    </source>
</evidence>
<name>A0A6C0BGH7_9ZZZZ</name>
<dbReference type="InterPro" id="IPR050628">
    <property type="entry name" value="SNF2_RAD54_helicase_TF"/>
</dbReference>
<feature type="coiled-coil region" evidence="5">
    <location>
        <begin position="402"/>
        <end position="429"/>
    </location>
</feature>